<protein>
    <recommendedName>
        <fullName evidence="2">DUF7973 domain-containing protein</fullName>
    </recommendedName>
</protein>
<gene>
    <name evidence="3" type="ORF">D8Y22_19665</name>
</gene>
<keyword evidence="1" id="KW-1133">Transmembrane helix</keyword>
<feature type="domain" description="DUF7973" evidence="2">
    <location>
        <begin position="6"/>
        <end position="98"/>
    </location>
</feature>
<name>A0A4S3TJX5_9EURY</name>
<keyword evidence="1" id="KW-0812">Transmembrane</keyword>
<dbReference type="AlphaFoldDB" id="A0A4S3TJX5"/>
<reference evidence="3 4" key="1">
    <citation type="submission" date="2018-10" db="EMBL/GenBank/DDBJ databases">
        <title>Natronolimnobius sp. XQ-INN 246 isolated from Inner Mongolia Autonomous Region of China.</title>
        <authorList>
            <person name="Xue Q."/>
        </authorList>
    </citation>
    <scope>NUCLEOTIDE SEQUENCE [LARGE SCALE GENOMIC DNA]</scope>
    <source>
        <strain evidence="3 4">XQ-INN 246</strain>
    </source>
</reference>
<evidence type="ECO:0000313" key="4">
    <source>
        <dbReference type="Proteomes" id="UP000318864"/>
    </source>
</evidence>
<dbReference type="EMBL" id="RBZW01000070">
    <property type="protein sequence ID" value="THE63205.1"/>
    <property type="molecule type" value="Genomic_DNA"/>
</dbReference>
<dbReference type="RefSeq" id="WP_141466346.1">
    <property type="nucleotide sequence ID" value="NZ_RBZW01000070.1"/>
</dbReference>
<accession>A0A4S3TJX5</accession>
<evidence type="ECO:0000259" key="2">
    <source>
        <dbReference type="Pfam" id="PF25928"/>
    </source>
</evidence>
<dbReference type="Proteomes" id="UP000318864">
    <property type="component" value="Unassembled WGS sequence"/>
</dbReference>
<evidence type="ECO:0000256" key="1">
    <source>
        <dbReference type="SAM" id="Phobius"/>
    </source>
</evidence>
<sequence>MVAAFTSWELLLVAFSGGALQSFSLAGLVVTVGELYALVFRTTGGTAPPVDLTDTIAFGAVLGPHVAFGCGAVAAAFAAQRGYLETGFEYHDAKRVSSSRHSPIASCSATICSAHRRERSWTYLNTSTTSVEIRRVGSPRTAVGWVGAGSPSASAHPVVEQATVSSELAAGFASTETFRRTVSLVGPVFTAVLIAGHSGFSIGLRTPSRSRSLSVRGHDRPAVPLRRRSGSYRGFVRWRRTDQTDLCEIVRTAVVIPIAAIEDVLWV</sequence>
<keyword evidence="4" id="KW-1185">Reference proteome</keyword>
<dbReference type="InterPro" id="IPR058279">
    <property type="entry name" value="DUF7973"/>
</dbReference>
<organism evidence="3 4">
    <name type="scientific">Salinadaptatus halalkaliphilus</name>
    <dbReference type="NCBI Taxonomy" id="2419781"/>
    <lineage>
        <taxon>Archaea</taxon>
        <taxon>Methanobacteriati</taxon>
        <taxon>Methanobacteriota</taxon>
        <taxon>Stenosarchaea group</taxon>
        <taxon>Halobacteria</taxon>
        <taxon>Halobacteriales</taxon>
        <taxon>Natrialbaceae</taxon>
        <taxon>Salinadaptatus</taxon>
    </lineage>
</organism>
<proteinExistence type="predicted"/>
<keyword evidence="1" id="KW-0472">Membrane</keyword>
<feature type="transmembrane region" description="Helical" evidence="1">
    <location>
        <begin position="184"/>
        <end position="204"/>
    </location>
</feature>
<dbReference type="Pfam" id="PF25928">
    <property type="entry name" value="DUF7973"/>
    <property type="match status" value="1"/>
</dbReference>
<comment type="caution">
    <text evidence="3">The sequence shown here is derived from an EMBL/GenBank/DDBJ whole genome shotgun (WGS) entry which is preliminary data.</text>
</comment>
<evidence type="ECO:0000313" key="3">
    <source>
        <dbReference type="EMBL" id="THE63205.1"/>
    </source>
</evidence>